<dbReference type="InterPro" id="IPR003369">
    <property type="entry name" value="TatA/B/E"/>
</dbReference>
<evidence type="ECO:0000256" key="8">
    <source>
        <dbReference type="ARBA" id="ARBA00023136"/>
    </source>
</evidence>
<gene>
    <name evidence="9" type="primary">tatA</name>
    <name evidence="11" type="ORF">BCF55_1493</name>
</gene>
<comment type="subcellular location">
    <subcellularLocation>
        <location evidence="1 9">Cell membrane</location>
        <topology evidence="1 9">Single-pass membrane protein</topology>
    </subcellularLocation>
</comment>
<dbReference type="GO" id="GO:0043953">
    <property type="term" value="P:protein transport by the Tat complex"/>
    <property type="evidence" value="ECO:0007669"/>
    <property type="project" value="UniProtKB-UniRule"/>
</dbReference>
<dbReference type="Pfam" id="PF02416">
    <property type="entry name" value="TatA_B_E"/>
    <property type="match status" value="1"/>
</dbReference>
<comment type="subunit">
    <text evidence="9">Forms a complex with TatC.</text>
</comment>
<evidence type="ECO:0000313" key="12">
    <source>
        <dbReference type="Proteomes" id="UP000267841"/>
    </source>
</evidence>
<comment type="caution">
    <text evidence="11">The sequence shown here is derived from an EMBL/GenBank/DDBJ whole genome shotgun (WGS) entry which is preliminary data.</text>
</comment>
<evidence type="ECO:0000256" key="3">
    <source>
        <dbReference type="ARBA" id="ARBA00022475"/>
    </source>
</evidence>
<protein>
    <recommendedName>
        <fullName evidence="9">Sec-independent protein translocase protein TatA</fullName>
    </recommendedName>
</protein>
<comment type="similarity">
    <text evidence="9">Belongs to the TatA/E family.</text>
</comment>
<accession>A0A497XSC5</accession>
<evidence type="ECO:0000256" key="10">
    <source>
        <dbReference type="SAM" id="Coils"/>
    </source>
</evidence>
<feature type="coiled-coil region" evidence="10">
    <location>
        <begin position="41"/>
        <end position="68"/>
    </location>
</feature>
<keyword evidence="2 9" id="KW-0813">Transport</keyword>
<evidence type="ECO:0000256" key="2">
    <source>
        <dbReference type="ARBA" id="ARBA00022448"/>
    </source>
</evidence>
<dbReference type="Gene3D" id="1.20.5.3310">
    <property type="match status" value="1"/>
</dbReference>
<name>A0A497XSC5_9AQUI</name>
<sequence length="77" mass="8594">MFHMPTIPELLIILLIVFVLFGASRLPEAGKALGAGIRNFKKALSGELEVEEEEKKKIKEVKAEEVKEDKKEEAKAS</sequence>
<keyword evidence="10" id="KW-0175">Coiled coil</keyword>
<evidence type="ECO:0000256" key="4">
    <source>
        <dbReference type="ARBA" id="ARBA00022692"/>
    </source>
</evidence>
<evidence type="ECO:0000256" key="1">
    <source>
        <dbReference type="ARBA" id="ARBA00004162"/>
    </source>
</evidence>
<reference evidence="11 12" key="1">
    <citation type="submission" date="2018-10" db="EMBL/GenBank/DDBJ databases">
        <title>Genomic Encyclopedia of Archaeal and Bacterial Type Strains, Phase II (KMG-II): from individual species to whole genera.</title>
        <authorList>
            <person name="Goeker M."/>
        </authorList>
    </citation>
    <scope>NUCLEOTIDE SEQUENCE [LARGE SCALE GENOMIC DNA]</scope>
    <source>
        <strain evidence="11 12">DSM 16510</strain>
    </source>
</reference>
<proteinExistence type="inferred from homology"/>
<comment type="function">
    <text evidence="9">Part of the twin-arginine translocation (Tat) system that transports large folded proteins containing a characteristic twin-arginine motif in their signal peptide across membranes. TatA could form the protein-conducting channel of the Tat system.</text>
</comment>
<dbReference type="InterPro" id="IPR006312">
    <property type="entry name" value="TatA/E"/>
</dbReference>
<keyword evidence="8 9" id="KW-0472">Membrane</keyword>
<organism evidence="11 12">
    <name type="scientific">Hydrogenivirga caldilitoris</name>
    <dbReference type="NCBI Taxonomy" id="246264"/>
    <lineage>
        <taxon>Bacteria</taxon>
        <taxon>Pseudomonadati</taxon>
        <taxon>Aquificota</taxon>
        <taxon>Aquificia</taxon>
        <taxon>Aquificales</taxon>
        <taxon>Aquificaceae</taxon>
        <taxon>Hydrogenivirga</taxon>
    </lineage>
</organism>
<dbReference type="GO" id="GO:0008320">
    <property type="term" value="F:protein transmembrane transporter activity"/>
    <property type="evidence" value="ECO:0007669"/>
    <property type="project" value="UniProtKB-UniRule"/>
</dbReference>
<keyword evidence="5 9" id="KW-0653">Protein transport</keyword>
<dbReference type="RefSeq" id="WP_121012194.1">
    <property type="nucleotide sequence ID" value="NZ_RCCJ01000001.1"/>
</dbReference>
<evidence type="ECO:0000256" key="9">
    <source>
        <dbReference type="HAMAP-Rule" id="MF_00236"/>
    </source>
</evidence>
<dbReference type="AlphaFoldDB" id="A0A497XSC5"/>
<keyword evidence="7 9" id="KW-0811">Translocation</keyword>
<dbReference type="HAMAP" id="MF_00236">
    <property type="entry name" value="TatA_E"/>
    <property type="match status" value="1"/>
</dbReference>
<evidence type="ECO:0000313" key="11">
    <source>
        <dbReference type="EMBL" id="RLJ71194.1"/>
    </source>
</evidence>
<dbReference type="PANTHER" id="PTHR42982:SF1">
    <property type="entry name" value="SEC-INDEPENDENT PROTEIN TRANSLOCASE PROTEIN TATA"/>
    <property type="match status" value="1"/>
</dbReference>
<keyword evidence="6 9" id="KW-1133">Transmembrane helix</keyword>
<keyword evidence="12" id="KW-1185">Reference proteome</keyword>
<keyword evidence="4 9" id="KW-0812">Transmembrane</keyword>
<dbReference type="GO" id="GO:0033281">
    <property type="term" value="C:TAT protein transport complex"/>
    <property type="evidence" value="ECO:0007669"/>
    <property type="project" value="UniProtKB-UniRule"/>
</dbReference>
<dbReference type="NCBIfam" id="TIGR01411">
    <property type="entry name" value="tatAE"/>
    <property type="match status" value="1"/>
</dbReference>
<evidence type="ECO:0000256" key="5">
    <source>
        <dbReference type="ARBA" id="ARBA00022927"/>
    </source>
</evidence>
<dbReference type="PANTHER" id="PTHR42982">
    <property type="entry name" value="SEC-INDEPENDENT PROTEIN TRANSLOCASE PROTEIN TATA"/>
    <property type="match status" value="1"/>
</dbReference>
<evidence type="ECO:0000256" key="7">
    <source>
        <dbReference type="ARBA" id="ARBA00023010"/>
    </source>
</evidence>
<dbReference type="Proteomes" id="UP000267841">
    <property type="component" value="Unassembled WGS sequence"/>
</dbReference>
<dbReference type="EMBL" id="RCCJ01000001">
    <property type="protein sequence ID" value="RLJ71194.1"/>
    <property type="molecule type" value="Genomic_DNA"/>
</dbReference>
<evidence type="ECO:0000256" key="6">
    <source>
        <dbReference type="ARBA" id="ARBA00022989"/>
    </source>
</evidence>
<keyword evidence="3 9" id="KW-1003">Cell membrane</keyword>